<dbReference type="Proteomes" id="UP000001520">
    <property type="component" value="Chromosome"/>
</dbReference>
<evidence type="ECO:0000259" key="2">
    <source>
        <dbReference type="PROSITE" id="PS51833"/>
    </source>
</evidence>
<dbReference type="RefSeq" id="WP_013008347.1">
    <property type="nucleotide sequence ID" value="NC_013939.1"/>
</dbReference>
<organism evidence="3 4">
    <name type="scientific">Deferribacter desulfuricans (strain DSM 14783 / JCM 11476 / NBRC 101012 / SSM1)</name>
    <dbReference type="NCBI Taxonomy" id="639282"/>
    <lineage>
        <taxon>Bacteria</taxon>
        <taxon>Pseudomonadati</taxon>
        <taxon>Deferribacterota</taxon>
        <taxon>Deferribacteres</taxon>
        <taxon>Deferribacterales</taxon>
        <taxon>Deferribacteraceae</taxon>
        <taxon>Deferribacter</taxon>
    </lineage>
</organism>
<dbReference type="PANTHER" id="PTHR33525:SF4">
    <property type="entry name" value="CYCLIC DI-GMP PHOSPHODIESTERASE CDGJ"/>
    <property type="match status" value="1"/>
</dbReference>
<dbReference type="Pfam" id="PF08668">
    <property type="entry name" value="HDOD"/>
    <property type="match status" value="1"/>
</dbReference>
<sequence>MNKKDLELESLLKELGISKDDINIYVVDDFDDITKIDKFDEKTYVYLRAKNKDLLIKLKSYKLGGVIFPPLTREKLLNVFQKKVQDNDFDYEIIKSKVIAKAESLPALPTVIQKLISLTNNDKSTFKEIIDELKKDQGLVGKVLKIVNSPFYGIRKEITSVERSAVLLGMNTIKNIALAAFSFELFNKNLSVYGTSPKKLWLHSFLVARICEELESLIGFDDKGGLYLAGLMHDLGKIVLVDFLTTQISSVDEETKMLGINHAEVSAIILQKWNISDKIVDAVREHHIKSDDLYKKCVYYANLLSKSEDIEKDVEYVAKDMNLNFYDLYPRIEMVVNTEYEEFI</sequence>
<dbReference type="InterPro" id="IPR013976">
    <property type="entry name" value="HDOD"/>
</dbReference>
<dbReference type="NCBIfam" id="TIGR00277">
    <property type="entry name" value="HDIG"/>
    <property type="match status" value="1"/>
</dbReference>
<dbReference type="PROSITE" id="PS51833">
    <property type="entry name" value="HDOD"/>
    <property type="match status" value="1"/>
</dbReference>
<dbReference type="InterPro" id="IPR006675">
    <property type="entry name" value="HDIG_dom"/>
</dbReference>
<dbReference type="AlphaFoldDB" id="D3P8R1"/>
<protein>
    <submittedName>
        <fullName evidence="3">Uncharacterized protein</fullName>
    </submittedName>
</protein>
<feature type="domain" description="HD" evidence="1">
    <location>
        <begin position="200"/>
        <end position="307"/>
    </location>
</feature>
<evidence type="ECO:0000313" key="3">
    <source>
        <dbReference type="EMBL" id="BAI81101.1"/>
    </source>
</evidence>
<dbReference type="InterPro" id="IPR052340">
    <property type="entry name" value="RNase_Y/CdgJ"/>
</dbReference>
<dbReference type="PANTHER" id="PTHR33525">
    <property type="match status" value="1"/>
</dbReference>
<dbReference type="InterPro" id="IPR003607">
    <property type="entry name" value="HD/PDEase_dom"/>
</dbReference>
<proteinExistence type="predicted"/>
<feature type="domain" description="HDOD" evidence="2">
    <location>
        <begin position="105"/>
        <end position="289"/>
    </location>
</feature>
<dbReference type="CDD" id="cd00077">
    <property type="entry name" value="HDc"/>
    <property type="match status" value="1"/>
</dbReference>
<dbReference type="Gene3D" id="1.10.3210.10">
    <property type="entry name" value="Hypothetical protein af1432"/>
    <property type="match status" value="1"/>
</dbReference>
<reference evidence="3 4" key="1">
    <citation type="journal article" date="2010" name="DNA Res.">
        <title>Bacterial lifestyle in a deep-sea hydrothermal vent chimney revealed by the genome sequence of the thermophilic bacterium Deferribacter desulfuricans SSM1.</title>
        <authorList>
            <person name="Takaki Y."/>
            <person name="Shimamura S."/>
            <person name="Nakagawa S."/>
            <person name="Fukuhara Y."/>
            <person name="Horikawa H."/>
            <person name="Ankai A."/>
            <person name="Harada T."/>
            <person name="Hosoyama A."/>
            <person name="Oguchi A."/>
            <person name="Fukui S."/>
            <person name="Fujita N."/>
            <person name="Takami H."/>
            <person name="Takai K."/>
        </authorList>
    </citation>
    <scope>NUCLEOTIDE SEQUENCE [LARGE SCALE GENOMIC DNA]</scope>
    <source>
        <strain evidence="4">DSM 14783 / JCM 11476 / NBRC 101012 / SSM1</strain>
    </source>
</reference>
<dbReference type="PROSITE" id="PS51831">
    <property type="entry name" value="HD"/>
    <property type="match status" value="1"/>
</dbReference>
<dbReference type="STRING" id="639282.DEFDS_1645"/>
<dbReference type="KEGG" id="ddf:DEFDS_1645"/>
<keyword evidence="4" id="KW-1185">Reference proteome</keyword>
<name>D3P8R1_DEFDS</name>
<dbReference type="eggNOG" id="COG1639">
    <property type="taxonomic scope" value="Bacteria"/>
</dbReference>
<dbReference type="EMBL" id="AP011529">
    <property type="protein sequence ID" value="BAI81101.1"/>
    <property type="molecule type" value="Genomic_DNA"/>
</dbReference>
<dbReference type="InterPro" id="IPR006674">
    <property type="entry name" value="HD_domain"/>
</dbReference>
<evidence type="ECO:0000313" key="4">
    <source>
        <dbReference type="Proteomes" id="UP000001520"/>
    </source>
</evidence>
<accession>D3P8R1</accession>
<evidence type="ECO:0000259" key="1">
    <source>
        <dbReference type="PROSITE" id="PS51831"/>
    </source>
</evidence>
<dbReference type="HOGENOM" id="CLU_048246_4_2_0"/>
<gene>
    <name evidence="3" type="ordered locus">DEFDS_1645</name>
</gene>
<dbReference type="SUPFAM" id="SSF109604">
    <property type="entry name" value="HD-domain/PDEase-like"/>
    <property type="match status" value="1"/>
</dbReference>